<proteinExistence type="predicted"/>
<dbReference type="RefSeq" id="WP_053569968.1">
    <property type="nucleotide sequence ID" value="NZ_FCNY02000016.1"/>
</dbReference>
<sequence length="142" mass="15634">MKSTKFVTCCYIMSFVAAHDPQQLSTATIAKWVDTHAARARQLVSLLVKAELLKSVRGGAGGVMLNRKPTQITLLDIYVAAGDADASFFHIDNPFSAWSDHCSVHDVLVGVRTDVMKQTRKSLKAVKLSDVFVPWKEVASDR</sequence>
<dbReference type="EMBL" id="FCNY02000016">
    <property type="protein sequence ID" value="SAL60355.1"/>
    <property type="molecule type" value="Genomic_DNA"/>
</dbReference>
<dbReference type="InterPro" id="IPR036388">
    <property type="entry name" value="WH-like_DNA-bd_sf"/>
</dbReference>
<keyword evidence="2" id="KW-1185">Reference proteome</keyword>
<dbReference type="PROSITE" id="PS51197">
    <property type="entry name" value="HTH_RRF2_2"/>
    <property type="match status" value="1"/>
</dbReference>
<organism evidence="1 2">
    <name type="scientific">Caballeronia cordobensis</name>
    <name type="common">Burkholderia cordobensis</name>
    <dbReference type="NCBI Taxonomy" id="1353886"/>
    <lineage>
        <taxon>Bacteria</taxon>
        <taxon>Pseudomonadati</taxon>
        <taxon>Pseudomonadota</taxon>
        <taxon>Betaproteobacteria</taxon>
        <taxon>Burkholderiales</taxon>
        <taxon>Burkholderiaceae</taxon>
        <taxon>Caballeronia</taxon>
    </lineage>
</organism>
<dbReference type="InterPro" id="IPR000944">
    <property type="entry name" value="Tscrpt_reg_Rrf2"/>
</dbReference>
<dbReference type="GO" id="GO:0005829">
    <property type="term" value="C:cytosol"/>
    <property type="evidence" value="ECO:0007669"/>
    <property type="project" value="TreeGrafter"/>
</dbReference>
<reference evidence="2" key="1">
    <citation type="submission" date="2016-01" db="EMBL/GenBank/DDBJ databases">
        <authorList>
            <person name="Peeters C."/>
        </authorList>
    </citation>
    <scope>NUCLEOTIDE SEQUENCE [LARGE SCALE GENOMIC DNA]</scope>
</reference>
<dbReference type="Pfam" id="PF02082">
    <property type="entry name" value="Rrf2"/>
    <property type="match status" value="1"/>
</dbReference>
<dbReference type="PANTHER" id="PTHR33221:SF15">
    <property type="entry name" value="HTH-TYPE TRANSCRIPTIONAL REGULATOR YWGB-RELATED"/>
    <property type="match status" value="1"/>
</dbReference>
<accession>A0A158IV43</accession>
<dbReference type="AlphaFoldDB" id="A0A158IV43"/>
<dbReference type="PANTHER" id="PTHR33221">
    <property type="entry name" value="WINGED HELIX-TURN-HELIX TRANSCRIPTIONAL REGULATOR, RRF2 FAMILY"/>
    <property type="match status" value="1"/>
</dbReference>
<dbReference type="Gene3D" id="1.10.10.10">
    <property type="entry name" value="Winged helix-like DNA-binding domain superfamily/Winged helix DNA-binding domain"/>
    <property type="match status" value="1"/>
</dbReference>
<protein>
    <submittedName>
        <fullName evidence="1">Rrf2 family protein</fullName>
    </submittedName>
</protein>
<dbReference type="SUPFAM" id="SSF46785">
    <property type="entry name" value="Winged helix' DNA-binding domain"/>
    <property type="match status" value="1"/>
</dbReference>
<dbReference type="GO" id="GO:0003700">
    <property type="term" value="F:DNA-binding transcription factor activity"/>
    <property type="evidence" value="ECO:0007669"/>
    <property type="project" value="TreeGrafter"/>
</dbReference>
<dbReference type="Proteomes" id="UP000054740">
    <property type="component" value="Unassembled WGS sequence"/>
</dbReference>
<dbReference type="InterPro" id="IPR036390">
    <property type="entry name" value="WH_DNA-bd_sf"/>
</dbReference>
<name>A0A158IV43_CABCO</name>
<gene>
    <name evidence="1" type="ORF">AWB70_05443</name>
</gene>
<evidence type="ECO:0000313" key="2">
    <source>
        <dbReference type="Proteomes" id="UP000054740"/>
    </source>
</evidence>
<evidence type="ECO:0000313" key="1">
    <source>
        <dbReference type="EMBL" id="SAL60355.1"/>
    </source>
</evidence>